<protein>
    <submittedName>
        <fullName evidence="2">Thiamine transporter</fullName>
    </submittedName>
</protein>
<dbReference type="Proteomes" id="UP000294309">
    <property type="component" value="Chromosome"/>
</dbReference>
<evidence type="ECO:0000313" key="2">
    <source>
        <dbReference type="EMBL" id="QBQ07479.1"/>
    </source>
</evidence>
<feature type="transmembrane region" description="Helical" evidence="1">
    <location>
        <begin position="89"/>
        <end position="109"/>
    </location>
</feature>
<evidence type="ECO:0000256" key="1">
    <source>
        <dbReference type="SAM" id="Phobius"/>
    </source>
</evidence>
<keyword evidence="1" id="KW-0812">Transmembrane</keyword>
<dbReference type="GO" id="GO:0005886">
    <property type="term" value="C:plasma membrane"/>
    <property type="evidence" value="ECO:0007669"/>
    <property type="project" value="InterPro"/>
</dbReference>
<name>A0A4V1AQ71_9MOLU</name>
<keyword evidence="1" id="KW-0472">Membrane</keyword>
<dbReference type="GO" id="GO:0015234">
    <property type="term" value="F:thiamine transmembrane transporter activity"/>
    <property type="evidence" value="ECO:0007669"/>
    <property type="project" value="InterPro"/>
</dbReference>
<dbReference type="RefSeq" id="WP_166739151.1">
    <property type="nucleotide sequence ID" value="NZ_CP038013.1"/>
</dbReference>
<dbReference type="InterPro" id="IPR012651">
    <property type="entry name" value="Thia_Transptr_ThiT"/>
</dbReference>
<keyword evidence="3" id="KW-1185">Reference proteome</keyword>
<evidence type="ECO:0000313" key="3">
    <source>
        <dbReference type="Proteomes" id="UP000294309"/>
    </source>
</evidence>
<accession>A0A4V1AQ71</accession>
<feature type="transmembrane region" description="Helical" evidence="1">
    <location>
        <begin position="235"/>
        <end position="262"/>
    </location>
</feature>
<feature type="transmembrane region" description="Helical" evidence="1">
    <location>
        <begin position="165"/>
        <end position="193"/>
    </location>
</feature>
<feature type="transmembrane region" description="Helical" evidence="1">
    <location>
        <begin position="7"/>
        <end position="32"/>
    </location>
</feature>
<gene>
    <name evidence="2" type="primary">thiT</name>
    <name evidence="2" type="ORF">SGLAD_v1c02800</name>
</gene>
<dbReference type="EMBL" id="CP038013">
    <property type="protein sequence ID" value="QBQ07479.1"/>
    <property type="molecule type" value="Genomic_DNA"/>
</dbReference>
<keyword evidence="1" id="KW-1133">Transmembrane helix</keyword>
<dbReference type="KEGG" id="sgq:SGLAD_v1c02800"/>
<dbReference type="Pfam" id="PF09515">
    <property type="entry name" value="Thia_YuaJ"/>
    <property type="match status" value="1"/>
</dbReference>
<feature type="transmembrane region" description="Helical" evidence="1">
    <location>
        <begin position="56"/>
        <end position="80"/>
    </location>
</feature>
<dbReference type="Gene3D" id="1.10.1760.20">
    <property type="match status" value="1"/>
</dbReference>
<organism evidence="2 3">
    <name type="scientific">Spiroplasma gladiatoris</name>
    <dbReference type="NCBI Taxonomy" id="2143"/>
    <lineage>
        <taxon>Bacteria</taxon>
        <taxon>Bacillati</taxon>
        <taxon>Mycoplasmatota</taxon>
        <taxon>Mollicutes</taxon>
        <taxon>Entomoplasmatales</taxon>
        <taxon>Spiroplasmataceae</taxon>
        <taxon>Spiroplasma</taxon>
    </lineage>
</organism>
<sequence>MEKNKKIANIILTVLTSIKTILLIGLLIYYMIKVLDASQYDDEGNIIALNNSQKGLIYFAFISIIVTFILLAISFLIYFIYDYENKNKLILFSFLTFSIEGLIFSLYLITKTGYQKLKIDFKFFKKWKIIDITLIALLLCLYLLISFITGFIPQMPFWITISIKYIILYFGAYILSLSASFTLCLLAACLTTIMPGTAIHTFVQYLFDYFIPIVGFFVAGFFVPKNEIKNKYYQIFSWLIFVISPIFVLYGSRVLSGVLYWLNPAALGDDVYYSFLWEGRWGYSAIYNSFNTITDYVTLQILVPVICKTLTYIKNKVELKKLNSYN</sequence>
<feature type="transmembrane region" description="Helical" evidence="1">
    <location>
        <begin position="129"/>
        <end position="153"/>
    </location>
</feature>
<proteinExistence type="predicted"/>
<feature type="transmembrane region" description="Helical" evidence="1">
    <location>
        <begin position="205"/>
        <end position="223"/>
    </location>
</feature>
<reference evidence="2 3" key="1">
    <citation type="submission" date="2019-03" db="EMBL/GenBank/DDBJ databases">
        <title>Complete genome sequence of Spiroplasma gladiatoris TG-1 (DSM 22552).</title>
        <authorList>
            <person name="Lin Y.-C."/>
            <person name="Chou L."/>
            <person name="Kuo C.-H."/>
        </authorList>
    </citation>
    <scope>NUCLEOTIDE SEQUENCE [LARGE SCALE GENOMIC DNA]</scope>
    <source>
        <strain evidence="2 3">TG-1</strain>
    </source>
</reference>
<dbReference type="AlphaFoldDB" id="A0A4V1AQ71"/>